<dbReference type="Pfam" id="PF22939">
    <property type="entry name" value="WHD_GPIID"/>
    <property type="match status" value="1"/>
</dbReference>
<dbReference type="Pfam" id="PF12796">
    <property type="entry name" value="Ank_2"/>
    <property type="match status" value="1"/>
</dbReference>
<dbReference type="SMART" id="SM00248">
    <property type="entry name" value="ANK"/>
    <property type="match status" value="4"/>
</dbReference>
<gene>
    <name evidence="4" type="ORF">DL762_000131</name>
</gene>
<keyword evidence="1" id="KW-0677">Repeat</keyword>
<name>A0ABY0HKH7_9PEZI</name>
<dbReference type="InterPro" id="IPR007111">
    <property type="entry name" value="NACHT_NTPase"/>
</dbReference>
<dbReference type="PANTHER" id="PTHR10039">
    <property type="entry name" value="AMELOGENIN"/>
    <property type="match status" value="1"/>
</dbReference>
<dbReference type="InterPro" id="IPR002110">
    <property type="entry name" value="Ankyrin_rpt"/>
</dbReference>
<feature type="domain" description="NACHT" evidence="3">
    <location>
        <begin position="270"/>
        <end position="378"/>
    </location>
</feature>
<protein>
    <recommendedName>
        <fullName evidence="3">NACHT domain-containing protein</fullName>
    </recommendedName>
</protein>
<evidence type="ECO:0000313" key="5">
    <source>
        <dbReference type="Proteomes" id="UP000294003"/>
    </source>
</evidence>
<dbReference type="PROSITE" id="PS50837">
    <property type="entry name" value="NACHT"/>
    <property type="match status" value="1"/>
</dbReference>
<dbReference type="Gene3D" id="3.40.50.300">
    <property type="entry name" value="P-loop containing nucleotide triphosphate hydrolases"/>
    <property type="match status" value="1"/>
</dbReference>
<dbReference type="InterPro" id="IPR027417">
    <property type="entry name" value="P-loop_NTPase"/>
</dbReference>
<dbReference type="InterPro" id="IPR038305">
    <property type="entry name" value="HeLo_sf"/>
</dbReference>
<dbReference type="InterPro" id="IPR029498">
    <property type="entry name" value="HeLo_dom"/>
</dbReference>
<dbReference type="PANTHER" id="PTHR10039:SF16">
    <property type="entry name" value="GPI INOSITOL-DEACYLASE"/>
    <property type="match status" value="1"/>
</dbReference>
<feature type="repeat" description="ANK" evidence="2">
    <location>
        <begin position="768"/>
        <end position="800"/>
    </location>
</feature>
<dbReference type="InterPro" id="IPR054471">
    <property type="entry name" value="GPIID_WHD"/>
</dbReference>
<keyword evidence="5" id="KW-1185">Reference proteome</keyword>
<dbReference type="Pfam" id="PF24883">
    <property type="entry name" value="NPHP3_N"/>
    <property type="match status" value="1"/>
</dbReference>
<accession>A0ABY0HKH7</accession>
<dbReference type="SUPFAM" id="SSF52540">
    <property type="entry name" value="P-loop containing nucleoside triphosphate hydrolases"/>
    <property type="match status" value="1"/>
</dbReference>
<sequence>MEPIGLAVGIVGLAGLFSSCLEAIEKVHSYRAFGSDSHILDAQFMAEKLCFEKWGRAVGLDQVKPGDHHHALDDPVTATAVREHLAIIQEICRTDDAPPRPSAGSVLAQDGLFPASRPRPYHGAPSGSRRQKLAWALRGKGERIEQVNLLRRLVQQLHNLVPPGGAMATRPVHGGTFAPVPQQGSVAGPGLMPGRRAFQTRRLRLPDFGNFLPNSETRQNLHAWLLGRYFPNERYDDSRKKKLPGTCDWILERPAFLRWISPDFPVETAKLLWINGPAGFGKTILCARVTEQLSSTLATPVAHFFFSSDFESRGDPFMAIRSWISQVVSRDTGAFDLVRERWEAQEEQVATRATVVKLFQDILRGVPGCTLVVDGLDECTSMGENRMGAGSESVAGFLETVKQAATGTTTRIMIVSRDESEIRHTLMDGTSGQCIEYKMSREDVRADTVLYSKIIVDMKLPNKTEIIKSDISQLMSDRCEGQFLWLKLQGDDLEGWMNKKDLLDAIAESPRGLERLNAIAASLLRQKRYRAISLLRWAAFALRPLTICEITEAVLIDVECNDFPIDELPDSIDEEYVNTGILGLCGSLLEVRKPPSEQSPGLRTVHLTHFSAKQYLLCNIPIQETLLLDNESLRASNEVIENTRLAKLCLRYINFRRVWQTTLWKHDHFGASFRDYAAASWYHHATSGLSNNSDMIKLANELFDRTNPNWEAWRHWFDSHDEELRTEDTASETKPPSPLYYASKLGLTSMAIYLIKEPKYDADERSSLGRTALGACCENGNMAIARTLLDAGVNITIADRQGWTPLNIASSNGHVKMVKLLLEKGADVAVATKDGWTPLYIASAKGYSEIVKLLLEKGPMLRLWILAEGRRSMQHRVMDTSKLLSYFGKWANVTVTDKITFTPVGVASCSGYTEIVK</sequence>
<evidence type="ECO:0000256" key="1">
    <source>
        <dbReference type="ARBA" id="ARBA00022737"/>
    </source>
</evidence>
<organism evidence="4 5">
    <name type="scientific">Monosporascus cannonballus</name>
    <dbReference type="NCBI Taxonomy" id="155416"/>
    <lineage>
        <taxon>Eukaryota</taxon>
        <taxon>Fungi</taxon>
        <taxon>Dikarya</taxon>
        <taxon>Ascomycota</taxon>
        <taxon>Pezizomycotina</taxon>
        <taxon>Sordariomycetes</taxon>
        <taxon>Xylariomycetidae</taxon>
        <taxon>Xylariales</taxon>
        <taxon>Xylariales incertae sedis</taxon>
        <taxon>Monosporascus</taxon>
    </lineage>
</organism>
<dbReference type="Gene3D" id="1.25.40.20">
    <property type="entry name" value="Ankyrin repeat-containing domain"/>
    <property type="match status" value="1"/>
</dbReference>
<dbReference type="PROSITE" id="PS50088">
    <property type="entry name" value="ANK_REPEAT"/>
    <property type="match status" value="3"/>
</dbReference>
<reference evidence="4 5" key="1">
    <citation type="submission" date="2018-06" db="EMBL/GenBank/DDBJ databases">
        <title>Complete Genomes of Monosporascus.</title>
        <authorList>
            <person name="Robinson A.J."/>
            <person name="Natvig D.O."/>
        </authorList>
    </citation>
    <scope>NUCLEOTIDE SEQUENCE [LARGE SCALE GENOMIC DNA]</scope>
    <source>
        <strain evidence="4 5">CBS 609.92</strain>
    </source>
</reference>
<dbReference type="SUPFAM" id="SSF48403">
    <property type="entry name" value="Ankyrin repeat"/>
    <property type="match status" value="1"/>
</dbReference>
<evidence type="ECO:0000256" key="2">
    <source>
        <dbReference type="PROSITE-ProRule" id="PRU00023"/>
    </source>
</evidence>
<evidence type="ECO:0000259" key="3">
    <source>
        <dbReference type="PROSITE" id="PS50837"/>
    </source>
</evidence>
<dbReference type="InterPro" id="IPR036770">
    <property type="entry name" value="Ankyrin_rpt-contain_sf"/>
</dbReference>
<dbReference type="Gene3D" id="1.20.120.1020">
    <property type="entry name" value="Prion-inhibition and propagation, HeLo domain"/>
    <property type="match status" value="1"/>
</dbReference>
<comment type="caution">
    <text evidence="4">The sequence shown here is derived from an EMBL/GenBank/DDBJ whole genome shotgun (WGS) entry which is preliminary data.</text>
</comment>
<evidence type="ECO:0000313" key="4">
    <source>
        <dbReference type="EMBL" id="RYO95248.1"/>
    </source>
</evidence>
<dbReference type="PROSITE" id="PS50297">
    <property type="entry name" value="ANK_REP_REGION"/>
    <property type="match status" value="3"/>
</dbReference>
<dbReference type="Pfam" id="PF14479">
    <property type="entry name" value="HeLo"/>
    <property type="match status" value="1"/>
</dbReference>
<keyword evidence="2" id="KW-0040">ANK repeat</keyword>
<feature type="repeat" description="ANK" evidence="2">
    <location>
        <begin position="834"/>
        <end position="858"/>
    </location>
</feature>
<feature type="repeat" description="ANK" evidence="2">
    <location>
        <begin position="801"/>
        <end position="833"/>
    </location>
</feature>
<proteinExistence type="predicted"/>
<dbReference type="InterPro" id="IPR056884">
    <property type="entry name" value="NPHP3-like_N"/>
</dbReference>
<dbReference type="Proteomes" id="UP000294003">
    <property type="component" value="Unassembled WGS sequence"/>
</dbReference>
<dbReference type="EMBL" id="QJNS01000003">
    <property type="protein sequence ID" value="RYO95248.1"/>
    <property type="molecule type" value="Genomic_DNA"/>
</dbReference>